<dbReference type="EMBL" id="JAAGAX010000005">
    <property type="protein sequence ID" value="KAF2313815.1"/>
    <property type="molecule type" value="Genomic_DNA"/>
</dbReference>
<dbReference type="InterPro" id="IPR016140">
    <property type="entry name" value="Bifunc_inhib/LTP/seed_store"/>
</dbReference>
<evidence type="ECO:0000259" key="3">
    <source>
        <dbReference type="SMART" id="SM00499"/>
    </source>
</evidence>
<organism evidence="4 5">
    <name type="scientific">Hevea brasiliensis</name>
    <name type="common">Para rubber tree</name>
    <name type="synonym">Siphonia brasiliensis</name>
    <dbReference type="NCBI Taxonomy" id="3981"/>
    <lineage>
        <taxon>Eukaryota</taxon>
        <taxon>Viridiplantae</taxon>
        <taxon>Streptophyta</taxon>
        <taxon>Embryophyta</taxon>
        <taxon>Tracheophyta</taxon>
        <taxon>Spermatophyta</taxon>
        <taxon>Magnoliopsida</taxon>
        <taxon>eudicotyledons</taxon>
        <taxon>Gunneridae</taxon>
        <taxon>Pentapetalae</taxon>
        <taxon>rosids</taxon>
        <taxon>fabids</taxon>
        <taxon>Malpighiales</taxon>
        <taxon>Euphorbiaceae</taxon>
        <taxon>Crotonoideae</taxon>
        <taxon>Micrandreae</taxon>
        <taxon>Hevea</taxon>
    </lineage>
</organism>
<keyword evidence="2" id="KW-0446">Lipid-binding</keyword>
<evidence type="ECO:0000313" key="5">
    <source>
        <dbReference type="Proteomes" id="UP000467840"/>
    </source>
</evidence>
<dbReference type="GO" id="GO:0008289">
    <property type="term" value="F:lipid binding"/>
    <property type="evidence" value="ECO:0007669"/>
    <property type="project" value="UniProtKB-KW"/>
</dbReference>
<dbReference type="CDD" id="cd01959">
    <property type="entry name" value="nsLTP2"/>
    <property type="match status" value="1"/>
</dbReference>
<dbReference type="AlphaFoldDB" id="A0A6A6MMS0"/>
<dbReference type="InterPro" id="IPR033872">
    <property type="entry name" value="nsLTP2"/>
</dbReference>
<evidence type="ECO:0000256" key="1">
    <source>
        <dbReference type="ARBA" id="ARBA00022448"/>
    </source>
</evidence>
<gene>
    <name evidence="4" type="ORF">GH714_013611</name>
</gene>
<dbReference type="PANTHER" id="PTHR33214:SF44">
    <property type="entry name" value="NON-SPECIFIC LIPID TRANSFER PROTEIN GPI-ANCHORED 33"/>
    <property type="match status" value="1"/>
</dbReference>
<dbReference type="InterPro" id="IPR036312">
    <property type="entry name" value="Bifun_inhib/LTP/seed_sf"/>
</dbReference>
<feature type="domain" description="Bifunctional inhibitor/plant lipid transfer protein/seed storage helical" evidence="3">
    <location>
        <begin position="36"/>
        <end position="104"/>
    </location>
</feature>
<reference evidence="4 5" key="1">
    <citation type="journal article" date="2020" name="Mol. Plant">
        <title>The Chromosome-Based Rubber Tree Genome Provides New Insights into Spurge Genome Evolution and Rubber Biosynthesis.</title>
        <authorList>
            <person name="Liu J."/>
            <person name="Shi C."/>
            <person name="Shi C.C."/>
            <person name="Li W."/>
            <person name="Zhang Q.J."/>
            <person name="Zhang Y."/>
            <person name="Li K."/>
            <person name="Lu H.F."/>
            <person name="Shi C."/>
            <person name="Zhu S.T."/>
            <person name="Xiao Z.Y."/>
            <person name="Nan H."/>
            <person name="Yue Y."/>
            <person name="Zhu X.G."/>
            <person name="Wu Y."/>
            <person name="Hong X.N."/>
            <person name="Fan G.Y."/>
            <person name="Tong Y."/>
            <person name="Zhang D."/>
            <person name="Mao C.L."/>
            <person name="Liu Y.L."/>
            <person name="Hao S.J."/>
            <person name="Liu W.Q."/>
            <person name="Lv M.Q."/>
            <person name="Zhang H.B."/>
            <person name="Liu Y."/>
            <person name="Hu-Tang G.R."/>
            <person name="Wang J.P."/>
            <person name="Wang J.H."/>
            <person name="Sun Y.H."/>
            <person name="Ni S.B."/>
            <person name="Chen W.B."/>
            <person name="Zhang X.C."/>
            <person name="Jiao Y.N."/>
            <person name="Eichler E.E."/>
            <person name="Li G.H."/>
            <person name="Liu X."/>
            <person name="Gao L.Z."/>
        </authorList>
    </citation>
    <scope>NUCLEOTIDE SEQUENCE [LARGE SCALE GENOMIC DNA]</scope>
    <source>
        <strain evidence="5">cv. GT1</strain>
        <tissue evidence="4">Leaf</tissue>
    </source>
</reference>
<sequence>MFWPACCGGDAMDEEYALYRSMYGGDGINGNASGTCSNVQPFGSDHMPTSNLDVGTPSTTCCRKVREQRPCLCGYLKDPNLKHFLSSVGDRKVARACGVPYPTC</sequence>
<name>A0A6A6MMS0_HEVBR</name>
<protein>
    <recommendedName>
        <fullName evidence="3">Bifunctional inhibitor/plant lipid transfer protein/seed storage helical domain-containing protein</fullName>
    </recommendedName>
</protein>
<dbReference type="PANTHER" id="PTHR33214">
    <property type="entry name" value="BIFUNCTIONAL INHIBITOR/LIPID-TRANSFER PROTEIN/SEED STORAGE 2S ALBUMIN SUPERFAMILY PROTEIN"/>
    <property type="match status" value="1"/>
</dbReference>
<dbReference type="SMART" id="SM00499">
    <property type="entry name" value="AAI"/>
    <property type="match status" value="1"/>
</dbReference>
<accession>A0A6A6MMS0</accession>
<proteinExistence type="predicted"/>
<dbReference type="Gene3D" id="1.10.110.10">
    <property type="entry name" value="Plant lipid-transfer and hydrophobic proteins"/>
    <property type="match status" value="1"/>
</dbReference>
<evidence type="ECO:0000256" key="2">
    <source>
        <dbReference type="ARBA" id="ARBA00023121"/>
    </source>
</evidence>
<dbReference type="SUPFAM" id="SSF47699">
    <property type="entry name" value="Bifunctional inhibitor/lipid-transfer protein/seed storage 2S albumin"/>
    <property type="match status" value="1"/>
</dbReference>
<evidence type="ECO:0000313" key="4">
    <source>
        <dbReference type="EMBL" id="KAF2313815.1"/>
    </source>
</evidence>
<dbReference type="Pfam" id="PF00234">
    <property type="entry name" value="Tryp_alpha_amyl"/>
    <property type="match status" value="1"/>
</dbReference>
<keyword evidence="1" id="KW-0813">Transport</keyword>
<dbReference type="GO" id="GO:0006869">
    <property type="term" value="P:lipid transport"/>
    <property type="evidence" value="ECO:0007669"/>
    <property type="project" value="InterPro"/>
</dbReference>
<comment type="caution">
    <text evidence="4">The sequence shown here is derived from an EMBL/GenBank/DDBJ whole genome shotgun (WGS) entry which is preliminary data.</text>
</comment>
<dbReference type="Proteomes" id="UP000467840">
    <property type="component" value="Chromosome 15"/>
</dbReference>
<keyword evidence="5" id="KW-1185">Reference proteome</keyword>